<dbReference type="Proteomes" id="UP000198403">
    <property type="component" value="Unassembled WGS sequence"/>
</dbReference>
<protein>
    <recommendedName>
        <fullName evidence="3">Tetratricopeptide repeat protein</fullName>
    </recommendedName>
</protein>
<organism evidence="1 2">
    <name type="scientific">Blastococcus mobilis</name>
    <dbReference type="NCBI Taxonomy" id="1938746"/>
    <lineage>
        <taxon>Bacteria</taxon>
        <taxon>Bacillati</taxon>
        <taxon>Actinomycetota</taxon>
        <taxon>Actinomycetes</taxon>
        <taxon>Geodermatophilales</taxon>
        <taxon>Geodermatophilaceae</taxon>
        <taxon>Blastococcus</taxon>
    </lineage>
</organism>
<reference evidence="1 2" key="1">
    <citation type="submission" date="2017-06" db="EMBL/GenBank/DDBJ databases">
        <authorList>
            <person name="Kim H.J."/>
            <person name="Triplett B.A."/>
        </authorList>
    </citation>
    <scope>NUCLEOTIDE SEQUENCE [LARGE SCALE GENOMIC DNA]</scope>
    <source>
        <strain evidence="1 2">DSM 44272</strain>
    </source>
</reference>
<sequence>MKDDARLGRMTENDLEKLYARARSPEEHRTAAAQLATLAEGEHSLDVDVSPAALLVSAGEHLSAAGDQEAAVEMFRRAASSRGHVPPDVRCYLHHGLLEVGDLDAAHQVAEELRREGPVDGDVYLFIGEDYELADDLREAHRWFTRGVFRSVKRIEDGDDDAAENAVGLMMARSRVRRSLGLPLDEYDELVITSPDT</sequence>
<dbReference type="SUPFAM" id="SSF48452">
    <property type="entry name" value="TPR-like"/>
    <property type="match status" value="1"/>
</dbReference>
<accession>A0A238XAA1</accession>
<dbReference type="InterPro" id="IPR011990">
    <property type="entry name" value="TPR-like_helical_dom_sf"/>
</dbReference>
<keyword evidence="2" id="KW-1185">Reference proteome</keyword>
<dbReference type="Gene3D" id="1.25.40.10">
    <property type="entry name" value="Tetratricopeptide repeat domain"/>
    <property type="match status" value="1"/>
</dbReference>
<proteinExistence type="predicted"/>
<evidence type="ECO:0000313" key="1">
    <source>
        <dbReference type="EMBL" id="SNR55965.1"/>
    </source>
</evidence>
<dbReference type="EMBL" id="FZNO01000012">
    <property type="protein sequence ID" value="SNR55965.1"/>
    <property type="molecule type" value="Genomic_DNA"/>
</dbReference>
<dbReference type="AlphaFoldDB" id="A0A238XAA1"/>
<name>A0A238XAA1_9ACTN</name>
<gene>
    <name evidence="1" type="ORF">SAMN06272737_112123</name>
</gene>
<evidence type="ECO:0008006" key="3">
    <source>
        <dbReference type="Google" id="ProtNLM"/>
    </source>
</evidence>
<evidence type="ECO:0000313" key="2">
    <source>
        <dbReference type="Proteomes" id="UP000198403"/>
    </source>
</evidence>